<dbReference type="Pfam" id="PF19045">
    <property type="entry name" value="Ligase_CoA_2"/>
    <property type="match status" value="1"/>
</dbReference>
<accession>A0A6A9QH89</accession>
<dbReference type="InterPro" id="IPR011761">
    <property type="entry name" value="ATP-grasp"/>
</dbReference>
<dbReference type="InterPro" id="IPR036291">
    <property type="entry name" value="NAD(P)-bd_dom_sf"/>
</dbReference>
<dbReference type="InterPro" id="IPR051538">
    <property type="entry name" value="Acyl-CoA_Synth/Transferase"/>
</dbReference>
<dbReference type="PANTHER" id="PTHR43334">
    <property type="entry name" value="ACETATE--COA LIGASE [ADP-FORMING]"/>
    <property type="match status" value="1"/>
</dbReference>
<keyword evidence="3 4" id="KW-0067">ATP-binding</keyword>
<dbReference type="Gene3D" id="3.40.50.720">
    <property type="entry name" value="NAD(P)-binding Rossmann-like Domain"/>
    <property type="match status" value="1"/>
</dbReference>
<dbReference type="GO" id="GO:0005524">
    <property type="term" value="F:ATP binding"/>
    <property type="evidence" value="ECO:0007669"/>
    <property type="project" value="UniProtKB-UniRule"/>
</dbReference>
<sequence>MSLDPLFRPKSIAVVGASRNREKIGNIILRNLLSTYRGKIYPVNNKAEEIEGMKSYKTLKEIPGDVDLAIISVPRQFAVEVMEDAVEKGVKASIVITSGFREVGEEGAKLEEELISTARKGGIRVLGPNTMGLISPDFNGTFAYANVQRGEIALVVQSGGIGAYMLDWAQRTRTGISFLVSMGNQADVKEYEVIDYLSRDPETRAIFVYLEGVSDGEKFLDVVPDAASRKPVVFIKGGATAKGAEAVKTHTGSLAGSYEVFKAAIKTVGGIFVEDLSDFLNLTRFVTSPEPIKGDILVVTNSGGHGVLTSDAISRSGLNMVDIPDRIKDELRKILPVTSLPKNPLDLSGDAGRDRYAEAMKIVQDLDCTKLVIVQSLPVVSCSEVAKVLLNYKGKGVVGVMMGVDEDSALRILESASIPAFNFPEAAVRAIRYLTSKPNPRKKIRIAQPISSAVELTKGKEYLADYEALKLMEIYGIKTPKWGIAQSEEEAQRVADSIGYPVVMKISADKPLHKTEMKGVVMNVEKDMVKSVYKQLSQITKRVMIQEQLTGLEVFVGGLKDPVFGHTVLVGSGGIYVEVLKNVSYGISPVYEDEALEMLKESKVHDMLTARKRGYDEGSLIRTIVTVSRMIVDLNIKEMDINPLIVNEKGAFAVDVRILF</sequence>
<dbReference type="Proteomes" id="UP000440125">
    <property type="component" value="Unassembled WGS sequence"/>
</dbReference>
<evidence type="ECO:0000256" key="3">
    <source>
        <dbReference type="ARBA" id="ARBA00022840"/>
    </source>
</evidence>
<dbReference type="PROSITE" id="PS50975">
    <property type="entry name" value="ATP_GRASP"/>
    <property type="match status" value="1"/>
</dbReference>
<dbReference type="Gene3D" id="3.30.1490.20">
    <property type="entry name" value="ATP-grasp fold, A domain"/>
    <property type="match status" value="1"/>
</dbReference>
<proteinExistence type="predicted"/>
<reference evidence="6 7" key="1">
    <citation type="submission" date="2019-10" db="EMBL/GenBank/DDBJ databases">
        <title>Genome Sequences from Six Type Strain Members of the Archaeal Family Sulfolobaceae: Acidianus ambivalens, Acidianus infernus, Metallosphaera prunae, Stygiolobus azoricus, Sulfolobus metallicus, and Sulfurisphaera ohwakuensis.</title>
        <authorList>
            <person name="Counts J.A."/>
            <person name="Kelly R.M."/>
        </authorList>
    </citation>
    <scope>NUCLEOTIDE SEQUENCE [LARGE SCALE GENOMIC DNA]</scope>
    <source>
        <strain evidence="6 7">DSM 3191</strain>
    </source>
</reference>
<dbReference type="Gene3D" id="3.30.470.20">
    <property type="entry name" value="ATP-grasp fold, B domain"/>
    <property type="match status" value="1"/>
</dbReference>
<dbReference type="InterPro" id="IPR003781">
    <property type="entry name" value="CoA-bd"/>
</dbReference>
<feature type="domain" description="ATP-grasp" evidence="5">
    <location>
        <begin position="469"/>
        <end position="660"/>
    </location>
</feature>
<dbReference type="EMBL" id="WFIY01000004">
    <property type="protein sequence ID" value="MUM65584.1"/>
    <property type="molecule type" value="Genomic_DNA"/>
</dbReference>
<dbReference type="Pfam" id="PF13549">
    <property type="entry name" value="ATP-grasp_5"/>
    <property type="match status" value="1"/>
</dbReference>
<dbReference type="InterPro" id="IPR032875">
    <property type="entry name" value="Succ_CoA_lig_flav_dom"/>
</dbReference>
<dbReference type="InterPro" id="IPR043938">
    <property type="entry name" value="Ligase_CoA_dom"/>
</dbReference>
<dbReference type="Pfam" id="PF13380">
    <property type="entry name" value="CoA_binding_2"/>
    <property type="match status" value="1"/>
</dbReference>
<gene>
    <name evidence="6" type="ORF">D1867_10090</name>
</gene>
<dbReference type="OrthoDB" id="18103at2157"/>
<dbReference type="InterPro" id="IPR013815">
    <property type="entry name" value="ATP_grasp_subdomain_1"/>
</dbReference>
<dbReference type="Pfam" id="PF13607">
    <property type="entry name" value="Succ_CoA_lig"/>
    <property type="match status" value="1"/>
</dbReference>
<dbReference type="Gene3D" id="3.40.50.261">
    <property type="entry name" value="Succinyl-CoA synthetase domains"/>
    <property type="match status" value="2"/>
</dbReference>
<dbReference type="SUPFAM" id="SSF51735">
    <property type="entry name" value="NAD(P)-binding Rossmann-fold domains"/>
    <property type="match status" value="1"/>
</dbReference>
<dbReference type="GO" id="GO:0043758">
    <property type="term" value="F:acetate-CoA ligase (ADP-forming) activity"/>
    <property type="evidence" value="ECO:0007669"/>
    <property type="project" value="InterPro"/>
</dbReference>
<dbReference type="RefSeq" id="WP_155864018.1">
    <property type="nucleotide sequence ID" value="NZ_WFIY01000004.1"/>
</dbReference>
<organism evidence="6 7">
    <name type="scientific">Acidianus infernus</name>
    <dbReference type="NCBI Taxonomy" id="12915"/>
    <lineage>
        <taxon>Archaea</taxon>
        <taxon>Thermoproteota</taxon>
        <taxon>Thermoprotei</taxon>
        <taxon>Sulfolobales</taxon>
        <taxon>Sulfolobaceae</taxon>
        <taxon>Acidianus</taxon>
    </lineage>
</organism>
<dbReference type="SUPFAM" id="SSF56059">
    <property type="entry name" value="Glutathione synthetase ATP-binding domain-like"/>
    <property type="match status" value="1"/>
</dbReference>
<dbReference type="GO" id="GO:0046872">
    <property type="term" value="F:metal ion binding"/>
    <property type="evidence" value="ECO:0007669"/>
    <property type="project" value="InterPro"/>
</dbReference>
<dbReference type="AlphaFoldDB" id="A0A6A9QH89"/>
<protein>
    <submittedName>
        <fullName evidence="6">CoA-binding protein</fullName>
    </submittedName>
</protein>
<evidence type="ECO:0000256" key="1">
    <source>
        <dbReference type="ARBA" id="ARBA00022598"/>
    </source>
</evidence>
<keyword evidence="1" id="KW-0436">Ligase</keyword>
<evidence type="ECO:0000259" key="5">
    <source>
        <dbReference type="PROSITE" id="PS50975"/>
    </source>
</evidence>
<comment type="caution">
    <text evidence="6">The sequence shown here is derived from an EMBL/GenBank/DDBJ whole genome shotgun (WGS) entry which is preliminary data.</text>
</comment>
<dbReference type="SMART" id="SM00881">
    <property type="entry name" value="CoA_binding"/>
    <property type="match status" value="1"/>
</dbReference>
<dbReference type="InterPro" id="IPR016102">
    <property type="entry name" value="Succinyl-CoA_synth-like"/>
</dbReference>
<keyword evidence="7" id="KW-1185">Reference proteome</keyword>
<dbReference type="PANTHER" id="PTHR43334:SF2">
    <property type="entry name" value="ACETATE--COA LIGASE [ADP-FORMING]"/>
    <property type="match status" value="1"/>
</dbReference>
<dbReference type="SUPFAM" id="SSF52210">
    <property type="entry name" value="Succinyl-CoA synthetase domains"/>
    <property type="match status" value="2"/>
</dbReference>
<name>A0A6A9QH89_ACIIN</name>
<evidence type="ECO:0000256" key="4">
    <source>
        <dbReference type="PROSITE-ProRule" id="PRU00409"/>
    </source>
</evidence>
<evidence type="ECO:0000313" key="7">
    <source>
        <dbReference type="Proteomes" id="UP000440125"/>
    </source>
</evidence>
<evidence type="ECO:0000256" key="2">
    <source>
        <dbReference type="ARBA" id="ARBA00022741"/>
    </source>
</evidence>
<keyword evidence="2 4" id="KW-0547">Nucleotide-binding</keyword>
<evidence type="ECO:0000313" key="6">
    <source>
        <dbReference type="EMBL" id="MUM65584.1"/>
    </source>
</evidence>